<dbReference type="Pfam" id="PF18295">
    <property type="entry name" value="Pdase_M17_N2"/>
    <property type="match status" value="1"/>
</dbReference>
<dbReference type="SMART" id="SM00147">
    <property type="entry name" value="RasGEF"/>
    <property type="match status" value="1"/>
</dbReference>
<dbReference type="Pfam" id="PF22697">
    <property type="entry name" value="SOS1_NGEF_PH"/>
    <property type="match status" value="1"/>
</dbReference>
<gene>
    <name evidence="12" type="ORF">V9T40_014097</name>
</gene>
<dbReference type="GO" id="GO:0006508">
    <property type="term" value="P:proteolysis"/>
    <property type="evidence" value="ECO:0007669"/>
    <property type="project" value="UniProtKB-KW"/>
</dbReference>
<dbReference type="PANTHER" id="PTHR11963:SF4">
    <property type="entry name" value="AMINOPEPTIDASE NPEPL1-RELATED"/>
    <property type="match status" value="1"/>
</dbReference>
<evidence type="ECO:0000256" key="3">
    <source>
        <dbReference type="ARBA" id="ARBA00022658"/>
    </source>
</evidence>
<keyword evidence="5" id="KW-0378">Hydrolase</keyword>
<keyword evidence="2" id="KW-0031">Aminopeptidase</keyword>
<dbReference type="SMART" id="SM00233">
    <property type="entry name" value="PH"/>
    <property type="match status" value="1"/>
</dbReference>
<dbReference type="PROSITE" id="PS50009">
    <property type="entry name" value="RASGEF_CAT"/>
    <property type="match status" value="1"/>
</dbReference>
<dbReference type="PROSITE" id="PS00631">
    <property type="entry name" value="CYTOSOL_AP"/>
    <property type="match status" value="1"/>
</dbReference>
<dbReference type="Gene3D" id="3.40.50.10590">
    <property type="entry name" value="Zn-dependent exopeptidases"/>
    <property type="match status" value="1"/>
</dbReference>
<dbReference type="FunFam" id="1.10.20.10:FF:000029">
    <property type="entry name" value="son of sevenless homolog 1 isoform X1"/>
    <property type="match status" value="1"/>
</dbReference>
<evidence type="ECO:0000313" key="12">
    <source>
        <dbReference type="EMBL" id="KAK7582652.1"/>
    </source>
</evidence>
<dbReference type="Gene3D" id="1.20.900.10">
    <property type="entry name" value="Dbl homology (DH) domain"/>
    <property type="match status" value="1"/>
</dbReference>
<feature type="domain" description="N-terminal Ras-GEF" evidence="11">
    <location>
        <begin position="597"/>
        <end position="740"/>
    </location>
</feature>
<dbReference type="InterPro" id="IPR055251">
    <property type="entry name" value="SOS1_NGEF_PH"/>
</dbReference>
<dbReference type="SMART" id="SM00229">
    <property type="entry name" value="RasGEFN"/>
    <property type="match status" value="1"/>
</dbReference>
<dbReference type="GO" id="GO:0005085">
    <property type="term" value="F:guanyl-nucleotide exchange factor activity"/>
    <property type="evidence" value="ECO:0007669"/>
    <property type="project" value="UniProtKB-KW"/>
</dbReference>
<dbReference type="Gene3D" id="1.20.870.10">
    <property type="entry name" value="Son of sevenless (SoS) protein Chain: S domain 1"/>
    <property type="match status" value="1"/>
</dbReference>
<keyword evidence="4" id="KW-0645">Protease</keyword>
<feature type="domain" description="DH" evidence="10">
    <location>
        <begin position="206"/>
        <end position="303"/>
    </location>
</feature>
<dbReference type="Gene3D" id="2.30.29.30">
    <property type="entry name" value="Pleckstrin-homology domain (PH domain)/Phosphotyrosine-binding domain (PTB)"/>
    <property type="match status" value="1"/>
</dbReference>
<dbReference type="PROSITE" id="PS50010">
    <property type="entry name" value="DH_2"/>
    <property type="match status" value="1"/>
</dbReference>
<dbReference type="InterPro" id="IPR011356">
    <property type="entry name" value="Leucine_aapep/pepB"/>
</dbReference>
<feature type="domain" description="PH" evidence="8">
    <location>
        <begin position="444"/>
        <end position="554"/>
    </location>
</feature>
<dbReference type="Pfam" id="PF00617">
    <property type="entry name" value="RasGEF"/>
    <property type="match status" value="1"/>
</dbReference>
<dbReference type="SUPFAM" id="SSF53187">
    <property type="entry name" value="Zn-dependent exopeptidases"/>
    <property type="match status" value="1"/>
</dbReference>
<dbReference type="InterPro" id="IPR011993">
    <property type="entry name" value="PH-like_dom_sf"/>
</dbReference>
<feature type="compositionally biased region" description="Polar residues" evidence="7">
    <location>
        <begin position="1306"/>
        <end position="1322"/>
    </location>
</feature>
<accession>A0AAN9TG10</accession>
<feature type="domain" description="Ras-GEF" evidence="9">
    <location>
        <begin position="798"/>
        <end position="1038"/>
    </location>
</feature>
<dbReference type="GO" id="GO:0070006">
    <property type="term" value="F:metalloaminopeptidase activity"/>
    <property type="evidence" value="ECO:0007669"/>
    <property type="project" value="InterPro"/>
</dbReference>
<dbReference type="InterPro" id="IPR035899">
    <property type="entry name" value="DBL_dom_sf"/>
</dbReference>
<protein>
    <submittedName>
        <fullName evidence="12">Uncharacterized protein</fullName>
    </submittedName>
</protein>
<dbReference type="CDD" id="cd22915">
    <property type="entry name" value="HFD_SOS1_rpt2"/>
    <property type="match status" value="1"/>
</dbReference>
<dbReference type="InterPro" id="IPR041417">
    <property type="entry name" value="NPEPL1_N"/>
</dbReference>
<dbReference type="InterPro" id="IPR000219">
    <property type="entry name" value="DH_dom"/>
</dbReference>
<keyword evidence="3 6" id="KW-0344">Guanine-nucleotide releasing factor</keyword>
<dbReference type="PRINTS" id="PR00481">
    <property type="entry name" value="LAMNOPPTDASE"/>
</dbReference>
<organism evidence="12 13">
    <name type="scientific">Parthenolecanium corni</name>
    <dbReference type="NCBI Taxonomy" id="536013"/>
    <lineage>
        <taxon>Eukaryota</taxon>
        <taxon>Metazoa</taxon>
        <taxon>Ecdysozoa</taxon>
        <taxon>Arthropoda</taxon>
        <taxon>Hexapoda</taxon>
        <taxon>Insecta</taxon>
        <taxon>Pterygota</taxon>
        <taxon>Neoptera</taxon>
        <taxon>Paraneoptera</taxon>
        <taxon>Hemiptera</taxon>
        <taxon>Sternorrhyncha</taxon>
        <taxon>Coccoidea</taxon>
        <taxon>Coccidae</taxon>
        <taxon>Parthenolecanium</taxon>
    </lineage>
</organism>
<evidence type="ECO:0000256" key="1">
    <source>
        <dbReference type="ARBA" id="ARBA00009528"/>
    </source>
</evidence>
<evidence type="ECO:0000313" key="13">
    <source>
        <dbReference type="Proteomes" id="UP001367676"/>
    </source>
</evidence>
<dbReference type="GO" id="GO:0030145">
    <property type="term" value="F:manganese ion binding"/>
    <property type="evidence" value="ECO:0007669"/>
    <property type="project" value="InterPro"/>
</dbReference>
<evidence type="ECO:0000259" key="9">
    <source>
        <dbReference type="PROSITE" id="PS50009"/>
    </source>
</evidence>
<keyword evidence="13" id="KW-1185">Reference proteome</keyword>
<evidence type="ECO:0000256" key="2">
    <source>
        <dbReference type="ARBA" id="ARBA00022438"/>
    </source>
</evidence>
<dbReference type="SUPFAM" id="SSF48065">
    <property type="entry name" value="DBL homology domain (DH-domain)"/>
    <property type="match status" value="1"/>
</dbReference>
<dbReference type="Pfam" id="PF00883">
    <property type="entry name" value="Peptidase_M17"/>
    <property type="match status" value="1"/>
</dbReference>
<dbReference type="InterPro" id="IPR001895">
    <property type="entry name" value="RASGEF_cat_dom"/>
</dbReference>
<dbReference type="GO" id="GO:0005737">
    <property type="term" value="C:cytoplasm"/>
    <property type="evidence" value="ECO:0007669"/>
    <property type="project" value="InterPro"/>
</dbReference>
<comment type="caution">
    <text evidence="12">The sequence shown here is derived from an EMBL/GenBank/DDBJ whole genome shotgun (WGS) entry which is preliminary data.</text>
</comment>
<dbReference type="Proteomes" id="UP001367676">
    <property type="component" value="Unassembled WGS sequence"/>
</dbReference>
<dbReference type="InterPro" id="IPR009072">
    <property type="entry name" value="Histone-fold"/>
</dbReference>
<evidence type="ECO:0000256" key="6">
    <source>
        <dbReference type="PROSITE-ProRule" id="PRU00168"/>
    </source>
</evidence>
<dbReference type="Pfam" id="PF00618">
    <property type="entry name" value="RasGEF_N"/>
    <property type="match status" value="1"/>
</dbReference>
<dbReference type="PROSITE" id="PS50003">
    <property type="entry name" value="PH_DOMAIN"/>
    <property type="match status" value="1"/>
</dbReference>
<feature type="region of interest" description="Disordered" evidence="7">
    <location>
        <begin position="1303"/>
        <end position="1322"/>
    </location>
</feature>
<proteinExistence type="inferred from homology"/>
<dbReference type="GO" id="GO:0007264">
    <property type="term" value="P:small GTPase-mediated signal transduction"/>
    <property type="evidence" value="ECO:0007669"/>
    <property type="project" value="InterPro"/>
</dbReference>
<dbReference type="Gene3D" id="1.10.840.10">
    <property type="entry name" value="Ras guanine-nucleotide exchange factors catalytic domain"/>
    <property type="match status" value="1"/>
</dbReference>
<comment type="similarity">
    <text evidence="1">Belongs to the peptidase M17 family.</text>
</comment>
<reference evidence="12 13" key="1">
    <citation type="submission" date="2024-03" db="EMBL/GenBank/DDBJ databases">
        <title>Adaptation during the transition from Ophiocordyceps entomopathogen to insect associate is accompanied by gene loss and intensified selection.</title>
        <authorList>
            <person name="Ward C.M."/>
            <person name="Onetto C.A."/>
            <person name="Borneman A.R."/>
        </authorList>
    </citation>
    <scope>NUCLEOTIDE SEQUENCE [LARGE SCALE GENOMIC DNA]</scope>
    <source>
        <strain evidence="12">AWRI1</strain>
        <tissue evidence="12">Single Adult Female</tissue>
    </source>
</reference>
<evidence type="ECO:0000256" key="5">
    <source>
        <dbReference type="ARBA" id="ARBA00022801"/>
    </source>
</evidence>
<dbReference type="Gene3D" id="6.10.250.3060">
    <property type="match status" value="1"/>
</dbReference>
<dbReference type="GO" id="GO:0046982">
    <property type="term" value="F:protein heterodimerization activity"/>
    <property type="evidence" value="ECO:0007669"/>
    <property type="project" value="InterPro"/>
</dbReference>
<dbReference type="InterPro" id="IPR036964">
    <property type="entry name" value="RASGEF_cat_dom_sf"/>
</dbReference>
<dbReference type="SUPFAM" id="SSF47113">
    <property type="entry name" value="Histone-fold"/>
    <property type="match status" value="1"/>
</dbReference>
<dbReference type="CDD" id="cd22914">
    <property type="entry name" value="HFD_SOS1_rpt1"/>
    <property type="match status" value="1"/>
</dbReference>
<evidence type="ECO:0000256" key="7">
    <source>
        <dbReference type="SAM" id="MobiDB-lite"/>
    </source>
</evidence>
<dbReference type="SUPFAM" id="SSF48366">
    <property type="entry name" value="Ras GEF"/>
    <property type="match status" value="1"/>
</dbReference>
<dbReference type="InterPro" id="IPR001849">
    <property type="entry name" value="PH_domain"/>
</dbReference>
<dbReference type="InterPro" id="IPR000819">
    <property type="entry name" value="Peptidase_M17_C"/>
</dbReference>
<evidence type="ECO:0000259" key="8">
    <source>
        <dbReference type="PROSITE" id="PS50003"/>
    </source>
</evidence>
<dbReference type="Gene3D" id="3.40.630.10">
    <property type="entry name" value="Zn peptidases"/>
    <property type="match status" value="1"/>
</dbReference>
<dbReference type="SMART" id="SM00325">
    <property type="entry name" value="RhoGEF"/>
    <property type="match status" value="1"/>
</dbReference>
<evidence type="ECO:0000259" key="11">
    <source>
        <dbReference type="PROSITE" id="PS50212"/>
    </source>
</evidence>
<dbReference type="CDD" id="cd00155">
    <property type="entry name" value="RasGEF"/>
    <property type="match status" value="1"/>
</dbReference>
<evidence type="ECO:0000256" key="4">
    <source>
        <dbReference type="ARBA" id="ARBA00022670"/>
    </source>
</evidence>
<dbReference type="SUPFAM" id="SSF50729">
    <property type="entry name" value="PH domain-like"/>
    <property type="match status" value="1"/>
</dbReference>
<dbReference type="PROSITE" id="PS50212">
    <property type="entry name" value="RASGEF_NTER"/>
    <property type="match status" value="1"/>
</dbReference>
<evidence type="ECO:0000259" key="10">
    <source>
        <dbReference type="PROSITE" id="PS50010"/>
    </source>
</evidence>
<dbReference type="CDD" id="cd06224">
    <property type="entry name" value="REM"/>
    <property type="match status" value="1"/>
</dbReference>
<sequence length="1894" mass="213368">MFSASASTQDLNRSVFTIAETDDTEPWRGLFVNSLRKVLDQVHPTLTAREDALDYVEKLIIQLLTMLCQKPSPHNIADVEERVRTTFPNPIDKWALDDAREALEKYKRRSDQPILPVEKIHQMLQKEVLQYKLDLQVIVFIAAVLEYISADLFKLTGNYVKNIHHNEITCQDIRVAMCADKVLADMFTHNGSENVTESETNLETSSYENAVKDFIQDEKQHLHNMNMISKVFLEKINIVLPINENEALQNMFQNLSDLTDLTFTIIASFEDIVEMNEDKEPLLVGSFLEELAEDEEFEVYSRFSSDIIQMKIPDLIIELLSENNKLDVLASAGHGFREAVKYYLPKLLYYPIWHCFAYFDYVKIFQEVSESEVDKGDLEQLEGLLKPLQSKMTNLVSKLPKSEKEYGSRLHGKLSHSILIEKVEELKRTIDGFASKYSKQFFTEFLRDDTLLVKSGNKRIAERRATLFDGILVLSKRKRSVQASGQAGASGAPVEYKLKDIIFTRKVEIKDREDTEEIKNAFEIIPREQLPFLCVVKSPEEKSLWMSDLIMLNIKCMLDRSLNSVLDDIERKNPLKMPPVEIYRFAKPDSSENIIFEGSTIKGGTLLKLVERLTYHMYADGIFTRTFLMTYRTFITGQGLLDLLIERYHVPDAQLVFNVQSPNSVSAELKEDMKRYRKNYYQPIQARVLNVLKKWVDSYFYDLENDIDLINKINDFLDSIPGKSMKKWVVCIKTILQRKKDPVELSKEMVYNFEGNPPQIEWHLIDPDKDSEAAWKEWNSCSDNDDPYCVGWKLLTLHPVEIARQLTLIEYNMYKAVKSSELIGAAWTKDNKEEMASNVTKIMRSTTHFTLWLEKTIVETENLEERVAIMTRLLEIMIVLLDLNNFNGVFSIFSALQSACVYRLSFTIAKCPKALEKMWREVEVLYGKHYKKYIERLHSITPPCVPFFGVFLTKLMHAEEGNPDFLNDKEGLINFSKRKFVTDIILDIQRFQDKPYRLNEEPKIKEFLETLLFHYPFDIPESEALNDLYKKSLKIEPKEPKEPREPKNYTRKPLVAPRKWPDLNLKSPGIKLRNSSQSFRLGLTSNQKVVSLSDDVLSGFTLSPISGSLHNGPGKRNRFNISTSSLVPISTSGPVSPSREISVFSPIFFGTGAAENTHTSPVFTAEEVGEGPPLPPRVNMCPIIPPRDISPPPLPPRRDSLHVRQNSTDSSRFMMSFDPVITFGTLHPSNTISPPSSSDSVNMEKHRFDFPPHYHFNSCTNDPDVEHEMSPDISPLLISKPSDLMEFDDAGLNHNCVAEEAEELRSPSSVPPTQVITSSVSSPSEWNGFPKISGANDKGSQPLPKSIIIHKRVPSTFQFNVKSLSLQTDNKNPLLIVGNIKLLKCVKYEDLLVKLQPHVTKEVFDLAVRNLHPNPSDICSVFVNMIAIAAFIDNATHYNSSAQPHMLTKIFKAWSGAPNQSIVIICEKKDIFASGCAVVRAFPLYSKKTCVNGTSDEANNVADKSPAIINVEFLVVQNNEVLNFSNPKYPIANHPELANVSETLSALAHGIQLAARIVDTPCNEMNVDHFIEEIEEVGKALNIVPTIIRGEELKERGFGGIYGVGNAAIVPPALVILSHVVPNSKDTIAWVGKGIVYDTGGLCIKGRTAMPGMKRDCGGAAAILGAFYATIKRGFSQNLHAIFCLAENAVGPKATKPDDIHTLFSGRTVEINNTDAEGRLVLADGVAYAQLNLKANIILDMATLTGAQTVSTGKYHAAVMSNFRNWEQLAVQSGLESGDLAFPIPYCPELYFNEFTSSVADMKNSCADRTNALSSCAGLFIAAHLGFDTKISWIHVDIAGVSYLGERATGYGVALLPVMFGYASQDELLQYLCPLQKEADDLSHGGRTKKMKIG</sequence>
<dbReference type="PANTHER" id="PTHR11963">
    <property type="entry name" value="LEUCINE AMINOPEPTIDASE-RELATED"/>
    <property type="match status" value="1"/>
</dbReference>
<name>A0AAN9TG10_9HEMI</name>
<dbReference type="Gene3D" id="1.10.20.10">
    <property type="entry name" value="Histone, subunit A"/>
    <property type="match status" value="1"/>
</dbReference>
<dbReference type="InterPro" id="IPR000651">
    <property type="entry name" value="Ras-like_Gua-exchang_fac_N"/>
</dbReference>
<dbReference type="EMBL" id="JBBCAQ010000033">
    <property type="protein sequence ID" value="KAK7582652.1"/>
    <property type="molecule type" value="Genomic_DNA"/>
</dbReference>
<dbReference type="InterPro" id="IPR023578">
    <property type="entry name" value="Ras_GEF_dom_sf"/>
</dbReference>
<dbReference type="CDD" id="cd00433">
    <property type="entry name" value="Peptidase_M17"/>
    <property type="match status" value="1"/>
</dbReference>